<dbReference type="SUPFAM" id="SSF82657">
    <property type="entry name" value="BolA-like"/>
    <property type="match status" value="1"/>
</dbReference>
<dbReference type="AlphaFoldDB" id="D7G7R0"/>
<dbReference type="GO" id="GO:0016226">
    <property type="term" value="P:iron-sulfur cluster assembly"/>
    <property type="evidence" value="ECO:0007669"/>
    <property type="project" value="TreeGrafter"/>
</dbReference>
<proteinExistence type="predicted"/>
<dbReference type="InterPro" id="IPR002634">
    <property type="entry name" value="BolA"/>
</dbReference>
<dbReference type="Gene3D" id="3.90.1010.10">
    <property type="match status" value="1"/>
</dbReference>
<dbReference type="OMA" id="DSQFKTR"/>
<organism evidence="4 5">
    <name type="scientific">Ectocarpus siliculosus</name>
    <name type="common">Brown alga</name>
    <name type="synonym">Conferva siliculosa</name>
    <dbReference type="NCBI Taxonomy" id="2880"/>
    <lineage>
        <taxon>Eukaryota</taxon>
        <taxon>Sar</taxon>
        <taxon>Stramenopiles</taxon>
        <taxon>Ochrophyta</taxon>
        <taxon>PX clade</taxon>
        <taxon>Phaeophyceae</taxon>
        <taxon>Ectocarpales</taxon>
        <taxon>Ectocarpaceae</taxon>
        <taxon>Ectocarpus</taxon>
    </lineage>
</organism>
<evidence type="ECO:0000256" key="1">
    <source>
        <dbReference type="SAM" id="MobiDB-lite"/>
    </source>
</evidence>
<evidence type="ECO:0000256" key="2">
    <source>
        <dbReference type="SAM" id="SignalP"/>
    </source>
</evidence>
<dbReference type="EMBL" id="FN649086">
    <property type="protein sequence ID" value="CBJ27791.1"/>
    <property type="molecule type" value="Genomic_DNA"/>
</dbReference>
<dbReference type="InterPro" id="IPR036065">
    <property type="entry name" value="BolA-like_sf"/>
</dbReference>
<accession>D7G7R0</accession>
<dbReference type="PANTHER" id="PTHR46230">
    <property type="match status" value="1"/>
</dbReference>
<name>D7G7R0_ECTSI</name>
<dbReference type="SUPFAM" id="SSF82649">
    <property type="entry name" value="SufE/NifU"/>
    <property type="match status" value="1"/>
</dbReference>
<sequence>MVARAAILSVALTTSVCSVGEAFVTPNVAVVPGGAFSSHRAAQAARLRRPAARAAEPARSGRDAPLMSTSTDLKELGLTPELERLTKVFRSCPTDKMRQMQLLHLAQMGDKMDPALQTEENKVLGCLSTVYVAAEVKDGLIYYSTDSDAMITKGLAGLLAMGLSGNSPEAIQTVKPEFIQVAGLQASLTAGRNNGFINMLRTMKGKALALGGESAIRAAVEQAAPAAEEAAAEEPEQSGTMASRITEKLQKLEPLKLVIEDESGGEESKFMINIVSKSFEGLTLLKRHRSVYGLMADEMKIVHAVTLDTKTPEEVGM</sequence>
<feature type="region of interest" description="Disordered" evidence="1">
    <location>
        <begin position="47"/>
        <end position="73"/>
    </location>
</feature>
<evidence type="ECO:0000259" key="3">
    <source>
        <dbReference type="Pfam" id="PF02657"/>
    </source>
</evidence>
<keyword evidence="2" id="KW-0732">Signal</keyword>
<dbReference type="STRING" id="2880.D7G7R0"/>
<protein>
    <submittedName>
        <fullName evidence="4">Cysteine desulfuration protein</fullName>
    </submittedName>
</protein>
<reference evidence="4 5" key="1">
    <citation type="journal article" date="2010" name="Nature">
        <title>The Ectocarpus genome and the independent evolution of multicellularity in brown algae.</title>
        <authorList>
            <person name="Cock J.M."/>
            <person name="Sterck L."/>
            <person name="Rouze P."/>
            <person name="Scornet D."/>
            <person name="Allen A.E."/>
            <person name="Amoutzias G."/>
            <person name="Anthouard V."/>
            <person name="Artiguenave F."/>
            <person name="Aury J.M."/>
            <person name="Badger J.H."/>
            <person name="Beszteri B."/>
            <person name="Billiau K."/>
            <person name="Bonnet E."/>
            <person name="Bothwell J.H."/>
            <person name="Bowler C."/>
            <person name="Boyen C."/>
            <person name="Brownlee C."/>
            <person name="Carrano C.J."/>
            <person name="Charrier B."/>
            <person name="Cho G.Y."/>
            <person name="Coelho S.M."/>
            <person name="Collen J."/>
            <person name="Corre E."/>
            <person name="Da Silva C."/>
            <person name="Delage L."/>
            <person name="Delaroque N."/>
            <person name="Dittami S.M."/>
            <person name="Doulbeau S."/>
            <person name="Elias M."/>
            <person name="Farnham G."/>
            <person name="Gachon C.M."/>
            <person name="Gschloessl B."/>
            <person name="Heesch S."/>
            <person name="Jabbari K."/>
            <person name="Jubin C."/>
            <person name="Kawai H."/>
            <person name="Kimura K."/>
            <person name="Kloareg B."/>
            <person name="Kupper F.C."/>
            <person name="Lang D."/>
            <person name="Le Bail A."/>
            <person name="Leblanc C."/>
            <person name="Lerouge P."/>
            <person name="Lohr M."/>
            <person name="Lopez P.J."/>
            <person name="Martens C."/>
            <person name="Maumus F."/>
            <person name="Michel G."/>
            <person name="Miranda-Saavedra D."/>
            <person name="Morales J."/>
            <person name="Moreau H."/>
            <person name="Motomura T."/>
            <person name="Nagasato C."/>
            <person name="Napoli C.A."/>
            <person name="Nelson D.R."/>
            <person name="Nyvall-Collen P."/>
            <person name="Peters A.F."/>
            <person name="Pommier C."/>
            <person name="Potin P."/>
            <person name="Poulain J."/>
            <person name="Quesneville H."/>
            <person name="Read B."/>
            <person name="Rensing S.A."/>
            <person name="Ritter A."/>
            <person name="Rousvoal S."/>
            <person name="Samanta M."/>
            <person name="Samson G."/>
            <person name="Schroeder D.C."/>
            <person name="Segurens B."/>
            <person name="Strittmatter M."/>
            <person name="Tonon T."/>
            <person name="Tregear J.W."/>
            <person name="Valentin K."/>
            <person name="von Dassow P."/>
            <person name="Yamagishi T."/>
            <person name="Van de Peer Y."/>
            <person name="Wincker P."/>
        </authorList>
    </citation>
    <scope>NUCLEOTIDE SEQUENCE [LARGE SCALE GENOMIC DNA]</scope>
    <source>
        <strain evidence="5">Ec32 / CCAP1310/4</strain>
    </source>
</reference>
<dbReference type="Pfam" id="PF02657">
    <property type="entry name" value="SufE"/>
    <property type="match status" value="1"/>
</dbReference>
<dbReference type="InterPro" id="IPR003808">
    <property type="entry name" value="Fe-S_metab-assoc_dom"/>
</dbReference>
<dbReference type="SMR" id="D7G7R0"/>
<feature type="signal peptide" evidence="2">
    <location>
        <begin position="1"/>
        <end position="22"/>
    </location>
</feature>
<gene>
    <name evidence="4" type="primary">SufE</name>
    <name evidence="4" type="ORF">Esi_0085_0022</name>
</gene>
<feature type="chain" id="PRO_5003096231" evidence="2">
    <location>
        <begin position="23"/>
        <end position="317"/>
    </location>
</feature>
<dbReference type="InParanoid" id="D7G7R0"/>
<feature type="domain" description="Fe-S metabolism associated" evidence="3">
    <location>
        <begin position="88"/>
        <end position="204"/>
    </location>
</feature>
<dbReference type="Gene3D" id="3.10.20.90">
    <property type="entry name" value="Phosphatidylinositol 3-kinase Catalytic Subunit, Chain A, domain 1"/>
    <property type="match status" value="1"/>
</dbReference>
<evidence type="ECO:0000313" key="5">
    <source>
        <dbReference type="Proteomes" id="UP000002630"/>
    </source>
</evidence>
<evidence type="ECO:0000313" key="4">
    <source>
        <dbReference type="EMBL" id="CBJ27791.1"/>
    </source>
</evidence>
<dbReference type="Pfam" id="PF01722">
    <property type="entry name" value="BolA"/>
    <property type="match status" value="1"/>
</dbReference>
<keyword evidence="5" id="KW-1185">Reference proteome</keyword>
<dbReference type="eggNOG" id="KOG2313">
    <property type="taxonomic scope" value="Eukaryota"/>
</dbReference>
<dbReference type="PANTHER" id="PTHR46230:SF3">
    <property type="entry name" value="SUFE-LIKE PROTEIN 1, CHLOROPLASTIC_MITOCHONDRIAL"/>
    <property type="match status" value="1"/>
</dbReference>
<dbReference type="OrthoDB" id="411584at2759"/>
<dbReference type="EMBL" id="FN649741">
    <property type="protein sequence ID" value="CBJ27791.1"/>
    <property type="molecule type" value="Genomic_DNA"/>
</dbReference>
<dbReference type="Proteomes" id="UP000002630">
    <property type="component" value="Linkage Group LG16"/>
</dbReference>